<dbReference type="PANTHER" id="PTHR24419:SF18">
    <property type="entry name" value="SERINE_THREONINE-PROTEIN KINASE HASPIN"/>
    <property type="match status" value="1"/>
</dbReference>
<accession>A0A0D2LQV8</accession>
<dbReference type="EC" id="2.7.11.1" evidence="1"/>
<reference evidence="10 11" key="1">
    <citation type="journal article" date="2013" name="BMC Genomics">
        <title>Reconstruction of the lipid metabolism for the microalga Monoraphidium neglectum from its genome sequence reveals characteristics suitable for biofuel production.</title>
        <authorList>
            <person name="Bogen C."/>
            <person name="Al-Dilaimi A."/>
            <person name="Albersmeier A."/>
            <person name="Wichmann J."/>
            <person name="Grundmann M."/>
            <person name="Rupp O."/>
            <person name="Lauersen K.J."/>
            <person name="Blifernez-Klassen O."/>
            <person name="Kalinowski J."/>
            <person name="Goesmann A."/>
            <person name="Mussgnug J.H."/>
            <person name="Kruse O."/>
        </authorList>
    </citation>
    <scope>NUCLEOTIDE SEQUENCE [LARGE SCALE GENOMIC DNA]</scope>
    <source>
        <strain evidence="10 11">SAG 48.87</strain>
    </source>
</reference>
<evidence type="ECO:0000259" key="9">
    <source>
        <dbReference type="SMART" id="SM01331"/>
    </source>
</evidence>
<dbReference type="STRING" id="145388.A0A0D2LQV8"/>
<evidence type="ECO:0000256" key="2">
    <source>
        <dbReference type="ARBA" id="ARBA00022527"/>
    </source>
</evidence>
<dbReference type="GO" id="GO:0005634">
    <property type="term" value="C:nucleus"/>
    <property type="evidence" value="ECO:0007669"/>
    <property type="project" value="TreeGrafter"/>
</dbReference>
<gene>
    <name evidence="10" type="ORF">MNEG_15636</name>
</gene>
<evidence type="ECO:0000256" key="4">
    <source>
        <dbReference type="ARBA" id="ARBA00022741"/>
    </source>
</evidence>
<evidence type="ECO:0000313" key="11">
    <source>
        <dbReference type="Proteomes" id="UP000054498"/>
    </source>
</evidence>
<dbReference type="AlphaFoldDB" id="A0A0D2LQV8"/>
<keyword evidence="4" id="KW-0547">Nucleotide-binding</keyword>
<dbReference type="InterPro" id="IPR011009">
    <property type="entry name" value="Kinase-like_dom_sf"/>
</dbReference>
<keyword evidence="5" id="KW-0418">Kinase</keyword>
<name>A0A0D2LQV8_9CHLO</name>
<dbReference type="PANTHER" id="PTHR24419">
    <property type="entry name" value="INTERLEUKIN-1 RECEPTOR-ASSOCIATED KINASE"/>
    <property type="match status" value="1"/>
</dbReference>
<dbReference type="InterPro" id="IPR024604">
    <property type="entry name" value="GSG2_C"/>
</dbReference>
<keyword evidence="2" id="KW-0723">Serine/threonine-protein kinase</keyword>
<dbReference type="KEGG" id="mng:MNEG_15636"/>
<dbReference type="EMBL" id="KK105731">
    <property type="protein sequence ID" value="KIY92326.1"/>
    <property type="molecule type" value="Genomic_DNA"/>
</dbReference>
<dbReference type="GO" id="GO:0072354">
    <property type="term" value="F:histone H3T3 kinase activity"/>
    <property type="evidence" value="ECO:0007669"/>
    <property type="project" value="TreeGrafter"/>
</dbReference>
<dbReference type="GeneID" id="25733317"/>
<evidence type="ECO:0000256" key="6">
    <source>
        <dbReference type="ARBA" id="ARBA00022840"/>
    </source>
</evidence>
<keyword evidence="11" id="KW-1185">Reference proteome</keyword>
<dbReference type="GO" id="GO:0000278">
    <property type="term" value="P:mitotic cell cycle"/>
    <property type="evidence" value="ECO:0007669"/>
    <property type="project" value="TreeGrafter"/>
</dbReference>
<organism evidence="10 11">
    <name type="scientific">Monoraphidium neglectum</name>
    <dbReference type="NCBI Taxonomy" id="145388"/>
    <lineage>
        <taxon>Eukaryota</taxon>
        <taxon>Viridiplantae</taxon>
        <taxon>Chlorophyta</taxon>
        <taxon>core chlorophytes</taxon>
        <taxon>Chlorophyceae</taxon>
        <taxon>CS clade</taxon>
        <taxon>Sphaeropleales</taxon>
        <taxon>Selenastraceae</taxon>
        <taxon>Monoraphidium</taxon>
    </lineage>
</organism>
<dbReference type="Gene3D" id="3.30.200.20">
    <property type="entry name" value="Phosphorylase Kinase, domain 1"/>
    <property type="match status" value="1"/>
</dbReference>
<evidence type="ECO:0000256" key="7">
    <source>
        <dbReference type="ARBA" id="ARBA00047899"/>
    </source>
</evidence>
<dbReference type="GO" id="GO:0005524">
    <property type="term" value="F:ATP binding"/>
    <property type="evidence" value="ECO:0007669"/>
    <property type="project" value="UniProtKB-KW"/>
</dbReference>
<evidence type="ECO:0000313" key="10">
    <source>
        <dbReference type="EMBL" id="KIY92326.1"/>
    </source>
</evidence>
<dbReference type="Proteomes" id="UP000054498">
    <property type="component" value="Unassembled WGS sequence"/>
</dbReference>
<dbReference type="OrthoDB" id="21018at2759"/>
<keyword evidence="6" id="KW-0067">ATP-binding</keyword>
<evidence type="ECO:0000256" key="3">
    <source>
        <dbReference type="ARBA" id="ARBA00022679"/>
    </source>
</evidence>
<sequence>MCGERLDSVTSAFVRTCRVGVCRGKYPKALVKAWKAWDKAHTSENDALEGLPAGQLFCVLAMEEAGRDLEAYRISSFHQARSVLLQITLALAVGEEALGFEHRDLHWGNVLLRAAPSLTTSCRLRGMDVSVQTQGVLATLIDFTASRLQTPAGDVAFCDLSADPELFRGPKGNCQADTYRRMLKLTRGQWAAPHPATNTLWLHYMADTMLNAKAPAGAGWRADERRALRDFRRRAAGYGSCQEAIWDELFEGLWVAQARDGA</sequence>
<evidence type="ECO:0000256" key="1">
    <source>
        <dbReference type="ARBA" id="ARBA00012513"/>
    </source>
</evidence>
<dbReference type="Gene3D" id="1.10.510.10">
    <property type="entry name" value="Transferase(Phosphotransferase) domain 1"/>
    <property type="match status" value="1"/>
</dbReference>
<keyword evidence="3" id="KW-0808">Transferase</keyword>
<dbReference type="GO" id="GO:0035556">
    <property type="term" value="P:intracellular signal transduction"/>
    <property type="evidence" value="ECO:0007669"/>
    <property type="project" value="TreeGrafter"/>
</dbReference>
<dbReference type="RefSeq" id="XP_013891346.1">
    <property type="nucleotide sequence ID" value="XM_014035892.1"/>
</dbReference>
<proteinExistence type="predicted"/>
<dbReference type="Pfam" id="PF12330">
    <property type="entry name" value="Haspin_kinase"/>
    <property type="match status" value="1"/>
</dbReference>
<evidence type="ECO:0000256" key="5">
    <source>
        <dbReference type="ARBA" id="ARBA00022777"/>
    </source>
</evidence>
<dbReference type="GO" id="GO:0005737">
    <property type="term" value="C:cytoplasm"/>
    <property type="evidence" value="ECO:0007669"/>
    <property type="project" value="TreeGrafter"/>
</dbReference>
<dbReference type="SMART" id="SM01331">
    <property type="entry name" value="DUF3635"/>
    <property type="match status" value="1"/>
</dbReference>
<evidence type="ECO:0000256" key="8">
    <source>
        <dbReference type="ARBA" id="ARBA00048679"/>
    </source>
</evidence>
<protein>
    <recommendedName>
        <fullName evidence="1">non-specific serine/threonine protein kinase</fullName>
        <ecNumber evidence="1">2.7.11.1</ecNumber>
    </recommendedName>
</protein>
<feature type="domain" description="Serine/threonine-protein kinase haspin C-terminal" evidence="9">
    <location>
        <begin position="164"/>
        <end position="250"/>
    </location>
</feature>
<comment type="catalytic activity">
    <reaction evidence="7">
        <text>L-threonyl-[protein] + ATP = O-phospho-L-threonyl-[protein] + ADP + H(+)</text>
        <dbReference type="Rhea" id="RHEA:46608"/>
        <dbReference type="Rhea" id="RHEA-COMP:11060"/>
        <dbReference type="Rhea" id="RHEA-COMP:11605"/>
        <dbReference type="ChEBI" id="CHEBI:15378"/>
        <dbReference type="ChEBI" id="CHEBI:30013"/>
        <dbReference type="ChEBI" id="CHEBI:30616"/>
        <dbReference type="ChEBI" id="CHEBI:61977"/>
        <dbReference type="ChEBI" id="CHEBI:456216"/>
        <dbReference type="EC" id="2.7.11.1"/>
    </reaction>
</comment>
<dbReference type="SUPFAM" id="SSF56112">
    <property type="entry name" value="Protein kinase-like (PK-like)"/>
    <property type="match status" value="1"/>
</dbReference>
<comment type="catalytic activity">
    <reaction evidence="8">
        <text>L-seryl-[protein] + ATP = O-phospho-L-seryl-[protein] + ADP + H(+)</text>
        <dbReference type="Rhea" id="RHEA:17989"/>
        <dbReference type="Rhea" id="RHEA-COMP:9863"/>
        <dbReference type="Rhea" id="RHEA-COMP:11604"/>
        <dbReference type="ChEBI" id="CHEBI:15378"/>
        <dbReference type="ChEBI" id="CHEBI:29999"/>
        <dbReference type="ChEBI" id="CHEBI:30616"/>
        <dbReference type="ChEBI" id="CHEBI:83421"/>
        <dbReference type="ChEBI" id="CHEBI:456216"/>
        <dbReference type="EC" id="2.7.11.1"/>
    </reaction>
</comment>